<dbReference type="GO" id="GO:0016020">
    <property type="term" value="C:membrane"/>
    <property type="evidence" value="ECO:0007669"/>
    <property type="project" value="UniProtKB-SubCell"/>
</dbReference>
<evidence type="ECO:0000256" key="4">
    <source>
        <dbReference type="ARBA" id="ARBA00022485"/>
    </source>
</evidence>
<feature type="domain" description="2Fe-2S ferredoxin-type" evidence="14">
    <location>
        <begin position="3"/>
        <end position="81"/>
    </location>
</feature>
<dbReference type="SUPFAM" id="SSF53920">
    <property type="entry name" value="Fe-only hydrogenase"/>
    <property type="match status" value="1"/>
</dbReference>
<dbReference type="GO" id="GO:0042773">
    <property type="term" value="P:ATP synthesis coupled electron transport"/>
    <property type="evidence" value="ECO:0007669"/>
    <property type="project" value="InterPro"/>
</dbReference>
<dbReference type="SUPFAM" id="SSF54292">
    <property type="entry name" value="2Fe-2S ferredoxin-like"/>
    <property type="match status" value="1"/>
</dbReference>
<dbReference type="Gene3D" id="3.30.70.20">
    <property type="match status" value="1"/>
</dbReference>
<dbReference type="Gene3D" id="3.40.950.10">
    <property type="entry name" value="Fe-only Hydrogenase (Larger Subunit), Chain L, domain 3"/>
    <property type="match status" value="1"/>
</dbReference>
<dbReference type="PANTHER" id="PTHR11615">
    <property type="entry name" value="NITRATE, FORMATE, IRON DEHYDROGENASE"/>
    <property type="match status" value="1"/>
</dbReference>
<feature type="domain" description="4Fe-4S ferredoxin-type" evidence="15">
    <location>
        <begin position="142"/>
        <end position="175"/>
    </location>
</feature>
<keyword evidence="11" id="KW-0520">NAD</keyword>
<keyword evidence="8" id="KW-1278">Translocase</keyword>
<dbReference type="OrthoDB" id="9805142at2"/>
<dbReference type="PROSITE" id="PS00641">
    <property type="entry name" value="COMPLEX1_75K_1"/>
    <property type="match status" value="1"/>
</dbReference>
<dbReference type="Pfam" id="PF10588">
    <property type="entry name" value="NADH-G_4Fe-4S_3"/>
    <property type="match status" value="1"/>
</dbReference>
<comment type="similarity">
    <text evidence="3">Belongs to the complex I 75 kDa subunit family.</text>
</comment>
<comment type="cofactor">
    <cofactor evidence="13">
        <name>[2Fe-2S] cluster</name>
        <dbReference type="ChEBI" id="CHEBI:190135"/>
    </cofactor>
</comment>
<dbReference type="Pfam" id="PF02906">
    <property type="entry name" value="Fe_hyd_lg_C"/>
    <property type="match status" value="1"/>
</dbReference>
<evidence type="ECO:0000256" key="12">
    <source>
        <dbReference type="ARBA" id="ARBA00023136"/>
    </source>
</evidence>
<dbReference type="SUPFAM" id="SSF54862">
    <property type="entry name" value="4Fe-4S ferredoxins"/>
    <property type="match status" value="1"/>
</dbReference>
<dbReference type="InterPro" id="IPR009016">
    <property type="entry name" value="Fe_hydrogenase"/>
</dbReference>
<comment type="subcellular location">
    <subcellularLocation>
        <location evidence="2">Membrane</location>
    </subcellularLocation>
</comment>
<dbReference type="Proteomes" id="UP000282985">
    <property type="component" value="Unassembled WGS sequence"/>
</dbReference>
<keyword evidence="5" id="KW-0001">2Fe-2S</keyword>
<keyword evidence="12" id="KW-0472">Membrane</keyword>
<evidence type="ECO:0000256" key="2">
    <source>
        <dbReference type="ARBA" id="ARBA00004370"/>
    </source>
</evidence>
<dbReference type="InterPro" id="IPR003149">
    <property type="entry name" value="Fe_hydrogenase_ssu"/>
</dbReference>
<sequence length="596" mass="66056">MSNMVNLSINGIAVSVKEGLTILEAAEKLHIKIPTLCYHKDLCIAGNCRVCVVEQTGNNKLVASCATPVSEGMEINTNSLKVRNCRKHIIELLLTEHREECTKCYRNGHCELQELSAEFQITNQDFIDLVPDKNYTVDRISPAIEKDDSKCIRCQRCVRTCAEIQSVGAIAVSHKGSEMKISTFFDRSLDEVVCTNCGQCIVHCPTGALTEKSYVEKVWDAIADPDVHVVVQTAPAVRIGLGEELGLGSGTRVTGKMVAALKRLGFDSVLDTDFTADLTIMEEGTELLTRLKRALVDGDTEVALPMATSCSPGWVKYIEHKYPEYLPNLSTCKSPQQMFGALAKTYYAKNIDVEPQNIVSVSIMPCTAKKFEANRPEMKDSGYKDVDYVLTTRELAVMIKQAGIEFEKLNDEHFDSIMGVSTGAGVIFGVTGGVMEAALRTAYEIVTGREVPFDNLEITPVRGLAGVKEASIQITGTKKEWNFLEGVELKCAITNGLQNAHKLMEAIKNGERTYHFIEIMACPGGCLGGGGQPFPVDNEVRLKRMQAIYEEDRNLPIRKSHENPEIVQVYQDFLEEPLSHKSHKLLHTSYVKREQY</sequence>
<feature type="domain" description="4Fe-4S His(Cys)3-ligated-type" evidence="16">
    <location>
        <begin position="81"/>
        <end position="120"/>
    </location>
</feature>
<proteinExistence type="inferred from homology"/>
<evidence type="ECO:0000256" key="11">
    <source>
        <dbReference type="ARBA" id="ARBA00023027"/>
    </source>
</evidence>
<dbReference type="Gene3D" id="3.10.20.740">
    <property type="match status" value="1"/>
</dbReference>
<dbReference type="Pfam" id="PF13510">
    <property type="entry name" value="Fer2_4"/>
    <property type="match status" value="1"/>
</dbReference>
<keyword evidence="7" id="KW-0677">Repeat</keyword>
<dbReference type="SMART" id="SM00929">
    <property type="entry name" value="NADH-G_4Fe-4S_3"/>
    <property type="match status" value="1"/>
</dbReference>
<dbReference type="PROSITE" id="PS51379">
    <property type="entry name" value="4FE4S_FER_2"/>
    <property type="match status" value="2"/>
</dbReference>
<evidence type="ECO:0000313" key="18">
    <source>
        <dbReference type="Proteomes" id="UP000282985"/>
    </source>
</evidence>
<organism evidence="17 18">
    <name type="scientific">Ancylomarina longa</name>
    <dbReference type="NCBI Taxonomy" id="2487017"/>
    <lineage>
        <taxon>Bacteria</taxon>
        <taxon>Pseudomonadati</taxon>
        <taxon>Bacteroidota</taxon>
        <taxon>Bacteroidia</taxon>
        <taxon>Marinilabiliales</taxon>
        <taxon>Marinifilaceae</taxon>
        <taxon>Ancylomarina</taxon>
    </lineage>
</organism>
<evidence type="ECO:0000259" key="16">
    <source>
        <dbReference type="PROSITE" id="PS51839"/>
    </source>
</evidence>
<dbReference type="GO" id="GO:0008137">
    <property type="term" value="F:NADH dehydrogenase (ubiquinone) activity"/>
    <property type="evidence" value="ECO:0007669"/>
    <property type="project" value="InterPro"/>
</dbReference>
<keyword evidence="18" id="KW-1185">Reference proteome</keyword>
<evidence type="ECO:0000256" key="9">
    <source>
        <dbReference type="ARBA" id="ARBA00023004"/>
    </source>
</evidence>
<evidence type="ECO:0000256" key="8">
    <source>
        <dbReference type="ARBA" id="ARBA00022967"/>
    </source>
</evidence>
<dbReference type="InterPro" id="IPR036010">
    <property type="entry name" value="2Fe-2S_ferredoxin-like_sf"/>
</dbReference>
<evidence type="ECO:0000256" key="13">
    <source>
        <dbReference type="ARBA" id="ARBA00034078"/>
    </source>
</evidence>
<dbReference type="InterPro" id="IPR013352">
    <property type="entry name" value="Fe_hydrogenase_subset"/>
</dbReference>
<dbReference type="FunFam" id="3.10.20.740:FF:000004">
    <property type="entry name" value="NADH-quinone oxidoreductase"/>
    <property type="match status" value="1"/>
</dbReference>
<dbReference type="InterPro" id="IPR017896">
    <property type="entry name" value="4Fe4S_Fe-S-bd"/>
</dbReference>
<dbReference type="InterPro" id="IPR054351">
    <property type="entry name" value="NADH_UbQ_OxRdtase_ferredoxin"/>
</dbReference>
<comment type="caution">
    <text evidence="17">The sequence shown here is derived from an EMBL/GenBank/DDBJ whole genome shotgun (WGS) entry which is preliminary data.</text>
</comment>
<dbReference type="CDD" id="cd00207">
    <property type="entry name" value="fer2"/>
    <property type="match status" value="1"/>
</dbReference>
<evidence type="ECO:0000256" key="7">
    <source>
        <dbReference type="ARBA" id="ARBA00022737"/>
    </source>
</evidence>
<dbReference type="GO" id="GO:0051537">
    <property type="term" value="F:2 iron, 2 sulfur cluster binding"/>
    <property type="evidence" value="ECO:0007669"/>
    <property type="project" value="UniProtKB-KW"/>
</dbReference>
<dbReference type="InterPro" id="IPR036991">
    <property type="entry name" value="Fe_hydrogenase_ssu_sf"/>
</dbReference>
<dbReference type="NCBIfam" id="NF040763">
    <property type="entry name" value="FeFe_hydrog_A6"/>
    <property type="match status" value="1"/>
</dbReference>
<dbReference type="Gene3D" id="4.10.260.20">
    <property type="entry name" value="Iron hydrogenase, small subunit"/>
    <property type="match status" value="1"/>
</dbReference>
<dbReference type="PROSITE" id="PS00198">
    <property type="entry name" value="4FE4S_FER_1"/>
    <property type="match status" value="1"/>
</dbReference>
<feature type="domain" description="4Fe-4S ferredoxin-type" evidence="15">
    <location>
        <begin position="185"/>
        <end position="214"/>
    </location>
</feature>
<evidence type="ECO:0000256" key="3">
    <source>
        <dbReference type="ARBA" id="ARBA00005404"/>
    </source>
</evidence>
<dbReference type="NCBIfam" id="TIGR02512">
    <property type="entry name" value="FeFe_hydrog_A"/>
    <property type="match status" value="1"/>
</dbReference>
<evidence type="ECO:0000259" key="15">
    <source>
        <dbReference type="PROSITE" id="PS51379"/>
    </source>
</evidence>
<gene>
    <name evidence="17" type="ORF">DLK05_02365</name>
</gene>
<reference evidence="17 18" key="1">
    <citation type="submission" date="2018-11" db="EMBL/GenBank/DDBJ databases">
        <title>Parancylomarina longa gen. nov., sp. nov., isolated from sediments of southern Okinawa.</title>
        <authorList>
            <person name="Fu T."/>
        </authorList>
    </citation>
    <scope>NUCLEOTIDE SEQUENCE [LARGE SCALE GENOMIC DNA]</scope>
    <source>
        <strain evidence="17 18">T3-2 S1-C</strain>
    </source>
</reference>
<dbReference type="InterPro" id="IPR001041">
    <property type="entry name" value="2Fe-2S_ferredoxin-type"/>
</dbReference>
<protein>
    <submittedName>
        <fullName evidence="17">Ferredoxin</fullName>
    </submittedName>
</protein>
<dbReference type="Pfam" id="PF02256">
    <property type="entry name" value="Fe_hyd_SSU"/>
    <property type="match status" value="1"/>
</dbReference>
<dbReference type="SMART" id="SM00902">
    <property type="entry name" value="Fe_hyd_SSU"/>
    <property type="match status" value="1"/>
</dbReference>
<dbReference type="InterPro" id="IPR017900">
    <property type="entry name" value="4Fe4S_Fe_S_CS"/>
</dbReference>
<evidence type="ECO:0000256" key="6">
    <source>
        <dbReference type="ARBA" id="ARBA00022723"/>
    </source>
</evidence>
<keyword evidence="4" id="KW-0004">4Fe-4S</keyword>
<dbReference type="EMBL" id="RJJX01000002">
    <property type="protein sequence ID" value="RUT79555.1"/>
    <property type="molecule type" value="Genomic_DNA"/>
</dbReference>
<dbReference type="GO" id="GO:0008901">
    <property type="term" value="F:ferredoxin hydrogenase activity"/>
    <property type="evidence" value="ECO:0007669"/>
    <property type="project" value="InterPro"/>
</dbReference>
<dbReference type="InterPro" id="IPR019574">
    <property type="entry name" value="NADH_UbQ_OxRdtase_Gsu_4Fe4S-bd"/>
</dbReference>
<dbReference type="Gene3D" id="3.40.50.1780">
    <property type="match status" value="1"/>
</dbReference>
<evidence type="ECO:0000256" key="10">
    <source>
        <dbReference type="ARBA" id="ARBA00023014"/>
    </source>
</evidence>
<evidence type="ECO:0000256" key="1">
    <source>
        <dbReference type="ARBA" id="ARBA00001966"/>
    </source>
</evidence>
<evidence type="ECO:0000256" key="5">
    <source>
        <dbReference type="ARBA" id="ARBA00022714"/>
    </source>
</evidence>
<keyword evidence="6" id="KW-0479">Metal-binding</keyword>
<dbReference type="PROSITE" id="PS51839">
    <property type="entry name" value="4FE4S_HC3"/>
    <property type="match status" value="1"/>
</dbReference>
<dbReference type="InterPro" id="IPR000283">
    <property type="entry name" value="NADH_UbQ_OxRdtase_75kDa_su_CS"/>
</dbReference>
<keyword evidence="9" id="KW-0408">Iron</keyword>
<name>A0A434AYL7_9BACT</name>
<evidence type="ECO:0000259" key="14">
    <source>
        <dbReference type="PROSITE" id="PS51085"/>
    </source>
</evidence>
<keyword evidence="10" id="KW-0411">Iron-sulfur</keyword>
<comment type="cofactor">
    <cofactor evidence="1">
        <name>[4Fe-4S] cluster</name>
        <dbReference type="ChEBI" id="CHEBI:49883"/>
    </cofactor>
</comment>
<evidence type="ECO:0000313" key="17">
    <source>
        <dbReference type="EMBL" id="RUT79555.1"/>
    </source>
</evidence>
<dbReference type="AlphaFoldDB" id="A0A434AYL7"/>
<dbReference type="PROSITE" id="PS51085">
    <property type="entry name" value="2FE2S_FER_2"/>
    <property type="match status" value="1"/>
</dbReference>
<dbReference type="InterPro" id="IPR050340">
    <property type="entry name" value="Cytosolic_Fe-S_CAF"/>
</dbReference>
<accession>A0A434AYL7</accession>
<dbReference type="RefSeq" id="WP_127342376.1">
    <property type="nucleotide sequence ID" value="NZ_RJJX01000002.1"/>
</dbReference>
<dbReference type="FunFam" id="3.30.70.20:FF:000035">
    <property type="entry name" value="Iron hydrogenase 1"/>
    <property type="match status" value="1"/>
</dbReference>
<dbReference type="Pfam" id="PF22117">
    <property type="entry name" value="Fer4_Nqo3"/>
    <property type="match status" value="1"/>
</dbReference>
<dbReference type="GO" id="GO:0005506">
    <property type="term" value="F:iron ion binding"/>
    <property type="evidence" value="ECO:0007669"/>
    <property type="project" value="InterPro"/>
</dbReference>
<dbReference type="InterPro" id="IPR004108">
    <property type="entry name" value="Fe_hydrogenase_lsu_C"/>
</dbReference>
<dbReference type="GO" id="GO:0051539">
    <property type="term" value="F:4 iron, 4 sulfur cluster binding"/>
    <property type="evidence" value="ECO:0007669"/>
    <property type="project" value="UniProtKB-KW"/>
</dbReference>
<dbReference type="InterPro" id="IPR049830">
    <property type="entry name" value="HndD"/>
</dbReference>